<dbReference type="SUPFAM" id="SSF52777">
    <property type="entry name" value="CoA-dependent acyltransferases"/>
    <property type="match status" value="4"/>
</dbReference>
<dbReference type="Pfam" id="PF13193">
    <property type="entry name" value="AMP-binding_C"/>
    <property type="match status" value="2"/>
</dbReference>
<feature type="domain" description="Carrier" evidence="5">
    <location>
        <begin position="2036"/>
        <end position="2111"/>
    </location>
</feature>
<dbReference type="Gene3D" id="3.40.50.980">
    <property type="match status" value="4"/>
</dbReference>
<evidence type="ECO:0000313" key="6">
    <source>
        <dbReference type="EMBL" id="MBD1371007.1"/>
    </source>
</evidence>
<dbReference type="InterPro" id="IPR020845">
    <property type="entry name" value="AMP-binding_CS"/>
</dbReference>
<dbReference type="FunFam" id="2.30.38.10:FF:000001">
    <property type="entry name" value="Non-ribosomal peptide synthetase PvdI"/>
    <property type="match status" value="2"/>
</dbReference>
<dbReference type="GO" id="GO:0005829">
    <property type="term" value="C:cytosol"/>
    <property type="evidence" value="ECO:0007669"/>
    <property type="project" value="TreeGrafter"/>
</dbReference>
<dbReference type="InterPro" id="IPR020806">
    <property type="entry name" value="PKS_PP-bd"/>
</dbReference>
<dbReference type="Gene3D" id="3.30.300.30">
    <property type="match status" value="2"/>
</dbReference>
<dbReference type="GO" id="GO:0031177">
    <property type="term" value="F:phosphopantetheine binding"/>
    <property type="evidence" value="ECO:0007669"/>
    <property type="project" value="InterPro"/>
</dbReference>
<dbReference type="Gene3D" id="3.30.559.30">
    <property type="entry name" value="Nonribosomal peptide synthetase, condensation domain"/>
    <property type="match status" value="2"/>
</dbReference>
<dbReference type="Gene3D" id="1.10.1200.10">
    <property type="entry name" value="ACP-like"/>
    <property type="match status" value="1"/>
</dbReference>
<protein>
    <submittedName>
        <fullName evidence="6">Amino acid adenylation domain-containing protein</fullName>
    </submittedName>
</protein>
<comment type="cofactor">
    <cofactor evidence="1">
        <name>pantetheine 4'-phosphate</name>
        <dbReference type="ChEBI" id="CHEBI:47942"/>
    </cofactor>
</comment>
<dbReference type="InterPro" id="IPR036736">
    <property type="entry name" value="ACP-like_sf"/>
</dbReference>
<dbReference type="PANTHER" id="PTHR45527:SF14">
    <property type="entry name" value="PLIPASTATIN SYNTHASE SUBUNIT B"/>
    <property type="match status" value="1"/>
</dbReference>
<dbReference type="Gene3D" id="3.40.50.1820">
    <property type="entry name" value="alpha/beta hydrolase"/>
    <property type="match status" value="1"/>
</dbReference>
<evidence type="ECO:0000256" key="1">
    <source>
        <dbReference type="ARBA" id="ARBA00001957"/>
    </source>
</evidence>
<dbReference type="NCBIfam" id="NF003417">
    <property type="entry name" value="PRK04813.1"/>
    <property type="match status" value="2"/>
</dbReference>
<dbReference type="FunFam" id="3.40.50.980:FF:000002">
    <property type="entry name" value="Enterobactin synthetase component F"/>
    <property type="match status" value="1"/>
</dbReference>
<keyword evidence="4" id="KW-0597">Phosphoprotein</keyword>
<keyword evidence="7" id="KW-1185">Reference proteome</keyword>
<name>A0A926N856_9BACL</name>
<dbReference type="Gene3D" id="2.30.38.10">
    <property type="entry name" value="Luciferase, Domain 3"/>
    <property type="match status" value="2"/>
</dbReference>
<gene>
    <name evidence="6" type="ORF">IC620_01350</name>
</gene>
<evidence type="ECO:0000256" key="4">
    <source>
        <dbReference type="ARBA" id="ARBA00022553"/>
    </source>
</evidence>
<dbReference type="GO" id="GO:0044550">
    <property type="term" value="P:secondary metabolite biosynthetic process"/>
    <property type="evidence" value="ECO:0007669"/>
    <property type="project" value="UniProtKB-ARBA"/>
</dbReference>
<dbReference type="Pfam" id="PF00501">
    <property type="entry name" value="AMP-binding"/>
    <property type="match status" value="2"/>
</dbReference>
<evidence type="ECO:0000259" key="5">
    <source>
        <dbReference type="PROSITE" id="PS50075"/>
    </source>
</evidence>
<dbReference type="PROSITE" id="PS50075">
    <property type="entry name" value="CARRIER"/>
    <property type="match status" value="2"/>
</dbReference>
<dbReference type="InterPro" id="IPR025110">
    <property type="entry name" value="AMP-bd_C"/>
</dbReference>
<dbReference type="FunFam" id="3.40.50.12780:FF:000012">
    <property type="entry name" value="Non-ribosomal peptide synthetase"/>
    <property type="match status" value="2"/>
</dbReference>
<dbReference type="InterPro" id="IPR010071">
    <property type="entry name" value="AA_adenyl_dom"/>
</dbReference>
<dbReference type="InterPro" id="IPR009081">
    <property type="entry name" value="PP-bd_ACP"/>
</dbReference>
<dbReference type="GO" id="GO:0043041">
    <property type="term" value="P:amino acid activation for nonribosomal peptide biosynthetic process"/>
    <property type="evidence" value="ECO:0007669"/>
    <property type="project" value="TreeGrafter"/>
</dbReference>
<dbReference type="RefSeq" id="WP_191141320.1">
    <property type="nucleotide sequence ID" value="NZ_JACXAH010000002.1"/>
</dbReference>
<dbReference type="CDD" id="cd17643">
    <property type="entry name" value="A_NRPS_Cytc1-like"/>
    <property type="match status" value="1"/>
</dbReference>
<dbReference type="InterPro" id="IPR023213">
    <property type="entry name" value="CAT-like_dom_sf"/>
</dbReference>
<dbReference type="FunFam" id="3.30.300.30:FF:000010">
    <property type="entry name" value="Enterobactin synthetase component F"/>
    <property type="match status" value="2"/>
</dbReference>
<dbReference type="GO" id="GO:0008610">
    <property type="term" value="P:lipid biosynthetic process"/>
    <property type="evidence" value="ECO:0007669"/>
    <property type="project" value="UniProtKB-ARBA"/>
</dbReference>
<sequence length="2385" mass="269208">MSQTEHHRRALTGAQSGIWYAQKLDPHNPVYNTGEYVEIKGFIHEQHFVDSIQQVVMNADALHMKYGEDEEGPWQQIQTEKKFHFSYRDLSEEPNACKEAMDQMRKDLQKPIDLFSQPLYNQILFKINEDHFLWFQKMHHIALDGFGFTLLAQAVAKVYSATISGRTYTEPLFGSYQDVLEEDFQYRASTKLSEDRLFWKKQYADQPEVVSLTNHTLKLPRQTITVSGLLAHADQENLRKLASDCKASWHEILIASMAIYIHRLTGSKDVILSLPMMGRLGSSALKVPAMVMNLLPLRLRIGTSMSMRELIKHIQMEMRTIRKYQRYRHEEMRRDLHLLGDNKRLFGPQINIMPFEYSLDFAGVKGTTHKLATGPVEDLSFNIYDQQSGSGLRIDLDANADMYEEESIRLHLQRFIHMVTSMTRVNTDVSVGKVNLLLPEEKKWVIEDFNQPLMSLPEQDLVQMFEAQVYADGKAEALICNDVTLSYNELNLQVNRLAGLLTDHQIGPGQFVAIALPRSVDMVVAMLAVLKTGAGYLPIDPTYPTDRIAYMLQDTKPVCVITNKDTHTELPHYEGNHFILDEVEFINKLTQSDKKTFVPAHLISPSHPAYVIYTSGSTGKPKGVMINRGSLINFLEDMRLKFHLDQRDRFLAVTTICFDISILEIFLPLLSGATCEIAQREIVQTPALLAKQIVNRKITIMQATPTLWKTLVADYPSALHHLKVLVGGEALPHALAQALRELNCEVTNLYGPTETTIWSSAYHLSEYPDDPPPIGKPILNTQMYVLDHALNPLPPGVAGDLYIAGKGLADGYLGRPDLTAERFVANPFGPLGTRMYRTGDIARWSKNGTLEYINRADHQVKIRGYRIEPAEIEAAIAKYNTVHQVVIMVREDTAGDKRIDAYIVPVSKSELDVNGLRQFLGYSLPDYMIPSTFVELEAMPLTPNGKLNRKELPVPYIQTHDRGREPRTPQEEILCDLFGEVLDIKRVSIDDRFFDLGGHSLLAGKLMNRIREIFGVELGIGTLFASPTVSELVKQLSRGKPLRPPIVKVEKPSKIPLSFAQNRLWFLHQMEGPSPTYNIPVVMELKGKLDRDILDDALFDLVKRHEVLRTIFPEQNGVAQQMILDPMDAKPQIHVTSCTEESLQSDKKAAVGYAFDLAKEPSFRVELLERSTDHHVLILLLHHIIGDGWSLHPLIKDLEYAYKKRYQGQAPDFEKLSVQYSDYAIWQNQLLGNEEDQNSLISSQMDYWKHTLEHIPDDLEWKRDYPRPAESTYRGETLTFQVKPVLHRCLIELARENGVSLFMVLQAGLTALMTRLGAGSDIPLGSPIAGRNDDHINDLVGLFVNTLVLRTDTSGNPSFRDLMGRVRKVNIAAYENQDLPFERIVEVLNPPRSRAKHPLFQIMLALQNTPDLELDLPEIDTDISISHTGTAKFDLTLEFRETTDEDGMPNGLDAFLEYSTDLFEKSSMDEFAERLIRFLTAVSENQDQPIGQVKILGDSEYQALVPIVQDYEKVDHTLISLFEEQVNIHQNEIALFFENEKISYTDINTRANQVAHRLIQMGIGPEQFVALAVPRSIEMVVGLLGILKAGAAYVPLDPAYPVDRLAFMIADAKPTCLLTMTETKTSLPDIKDIPVVDLRVVQQEQFLLLHNPNNQDRVQPLMSAHPAYVIYTSGSTGVPKGVVVPHQNVMRLFEATKNWYQFKSDDVWTLFHSYAFDFSVWELWGALLYGGRLVVVPHDVSRSPRDLLALLVKEKVTVLNQTPSAFYQLIQADRENTEIGQFLQLRYVIFGGEALETSRLKDWYDRHPVNQPKCINMYGLTETTVHVSYLELNSPIDDMNGNSLIGSRIPDLGVYVLDEWLQPVPIGVKGEMYISGNGLARGYLNRLGLTAERFIANPFGPPGSRMYRTGDLARWQSIGKLDYLGRADQQIKVRGFRIELGEIEAVMNDFSEIDQVAVVVREDQPGDQRLVAYFVGSSTSECDRGQLRQYLSSRLPEYMVPSSFVQIGSLPLTPNGKLDQKALPAPDFAAEVSESLPRTPQEEMLCHLFMEVLNLPRIGIEDSFFELGGHSLLAVQLMTRIRDEMGIDLNIGTLFTSPTVAGLAEKLEMGNNQSSLEVLLPLREKGERSPLFCVHPAGGLSWCYAGLMSSLGREYPIYGLQARGIARKSDLPQSINQMAEEYIRQIKTVQPEGPYYLLGWSLGGNVIHAMATHLQALGDEVALVAMLDAYPSHFLPIKNTPDDEEALIALLALGGYDPEELGNQPLDLQGALDILRKDGSALASLKDENILNLRETYVNSVGILSRYSPTVYNGNLLFFRSTIIPEWFDPISPDSWKSYVNGEIEQYDIVCRHKDMCQPEPLAEIGSILEEKLRKLTSNFTVSQV</sequence>
<dbReference type="SUPFAM" id="SSF56801">
    <property type="entry name" value="Acetyl-CoA synthetase-like"/>
    <property type="match status" value="2"/>
</dbReference>
<feature type="domain" description="Carrier" evidence="5">
    <location>
        <begin position="965"/>
        <end position="1040"/>
    </location>
</feature>
<evidence type="ECO:0000313" key="7">
    <source>
        <dbReference type="Proteomes" id="UP000661691"/>
    </source>
</evidence>
<dbReference type="InterPro" id="IPR045851">
    <property type="entry name" value="AMP-bd_C_sf"/>
</dbReference>
<comment type="similarity">
    <text evidence="2">Belongs to the ATP-dependent AMP-binding enzyme family.</text>
</comment>
<dbReference type="PROSITE" id="PS00455">
    <property type="entry name" value="AMP_BINDING"/>
    <property type="match status" value="2"/>
</dbReference>
<dbReference type="SUPFAM" id="SSF53474">
    <property type="entry name" value="alpha/beta-Hydrolases"/>
    <property type="match status" value="1"/>
</dbReference>
<dbReference type="Proteomes" id="UP000661691">
    <property type="component" value="Unassembled WGS sequence"/>
</dbReference>
<dbReference type="CDD" id="cd19538">
    <property type="entry name" value="LCL_NRPS"/>
    <property type="match status" value="1"/>
</dbReference>
<dbReference type="InterPro" id="IPR029058">
    <property type="entry name" value="AB_hydrolase_fold"/>
</dbReference>
<dbReference type="FunFam" id="3.30.559.10:FF:000012">
    <property type="entry name" value="Non-ribosomal peptide synthetase"/>
    <property type="match status" value="1"/>
</dbReference>
<dbReference type="Gene3D" id="3.30.559.10">
    <property type="entry name" value="Chloramphenicol acetyltransferase-like domain"/>
    <property type="match status" value="2"/>
</dbReference>
<dbReference type="SUPFAM" id="SSF47336">
    <property type="entry name" value="ACP-like"/>
    <property type="match status" value="2"/>
</dbReference>
<organism evidence="6 7">
    <name type="scientific">Polycladospora coralii</name>
    <dbReference type="NCBI Taxonomy" id="2771432"/>
    <lineage>
        <taxon>Bacteria</taxon>
        <taxon>Bacillati</taxon>
        <taxon>Bacillota</taxon>
        <taxon>Bacilli</taxon>
        <taxon>Bacillales</taxon>
        <taxon>Thermoactinomycetaceae</taxon>
        <taxon>Polycladospora</taxon>
    </lineage>
</organism>
<dbReference type="FunFam" id="3.40.50.980:FF:000001">
    <property type="entry name" value="Non-ribosomal peptide synthetase"/>
    <property type="match status" value="2"/>
</dbReference>
<dbReference type="PANTHER" id="PTHR45527">
    <property type="entry name" value="NONRIBOSOMAL PEPTIDE SYNTHETASE"/>
    <property type="match status" value="1"/>
</dbReference>
<dbReference type="Pfam" id="PF00975">
    <property type="entry name" value="Thioesterase"/>
    <property type="match status" value="1"/>
</dbReference>
<keyword evidence="3" id="KW-0596">Phosphopantetheine</keyword>
<dbReference type="NCBIfam" id="TIGR01733">
    <property type="entry name" value="AA-adenyl-dom"/>
    <property type="match status" value="2"/>
</dbReference>
<dbReference type="GO" id="GO:0003824">
    <property type="term" value="F:catalytic activity"/>
    <property type="evidence" value="ECO:0007669"/>
    <property type="project" value="InterPro"/>
</dbReference>
<proteinExistence type="inferred from homology"/>
<comment type="caution">
    <text evidence="6">The sequence shown here is derived from an EMBL/GenBank/DDBJ whole genome shotgun (WGS) entry which is preliminary data.</text>
</comment>
<dbReference type="SMART" id="SM00823">
    <property type="entry name" value="PKS_PP"/>
    <property type="match status" value="2"/>
</dbReference>
<dbReference type="FunFam" id="1.10.1200.10:FF:000005">
    <property type="entry name" value="Nonribosomal peptide synthetase 1"/>
    <property type="match status" value="2"/>
</dbReference>
<dbReference type="InterPro" id="IPR001031">
    <property type="entry name" value="Thioesterase"/>
</dbReference>
<reference evidence="6" key="1">
    <citation type="submission" date="2020-09" db="EMBL/GenBank/DDBJ databases">
        <title>A novel bacterium of genus Hazenella, isolated from South China Sea.</title>
        <authorList>
            <person name="Huang H."/>
            <person name="Mo K."/>
            <person name="Hu Y."/>
        </authorList>
    </citation>
    <scope>NUCLEOTIDE SEQUENCE</scope>
    <source>
        <strain evidence="6">IB182357</strain>
    </source>
</reference>
<dbReference type="InterPro" id="IPR001242">
    <property type="entry name" value="Condensation_dom"/>
</dbReference>
<dbReference type="InterPro" id="IPR000873">
    <property type="entry name" value="AMP-dep_synth/lig_dom"/>
</dbReference>
<evidence type="ECO:0000256" key="3">
    <source>
        <dbReference type="ARBA" id="ARBA00022450"/>
    </source>
</evidence>
<accession>A0A926N856</accession>
<dbReference type="Pfam" id="PF00668">
    <property type="entry name" value="Condensation"/>
    <property type="match status" value="2"/>
</dbReference>
<dbReference type="CDD" id="cd12116">
    <property type="entry name" value="A_NRPS_Ta1_like"/>
    <property type="match status" value="1"/>
</dbReference>
<dbReference type="Pfam" id="PF00550">
    <property type="entry name" value="PP-binding"/>
    <property type="match status" value="2"/>
</dbReference>
<evidence type="ECO:0000256" key="2">
    <source>
        <dbReference type="ARBA" id="ARBA00006432"/>
    </source>
</evidence>
<dbReference type="EMBL" id="JACXAH010000002">
    <property type="protein sequence ID" value="MBD1371007.1"/>
    <property type="molecule type" value="Genomic_DNA"/>
</dbReference>